<accession>A0A8S2NAF2</accession>
<evidence type="ECO:0000256" key="2">
    <source>
        <dbReference type="ARBA" id="ARBA00022803"/>
    </source>
</evidence>
<dbReference type="SUPFAM" id="SSF81901">
    <property type="entry name" value="HCP-like"/>
    <property type="match status" value="1"/>
</dbReference>
<sequence length="847" mass="96658">MAVNISDDKKNTKTFDFSKGSITATTASCITFRERRHIAQNFLLLWIDTDIDQSNIYFQTILAQLHSVVNDVNIFTQSDDCVDFLTEISDIRAFLIIGDNLGQEIVPLIHDIPHLDSVYILCADKLRHEQLAKAFVKIKGVHGEIAPICECLQQDVKQCNQDCIAMSVVAAHEERSNGNLNELEPSFMYTQIFKEILLEMEYDEQSINKLAADLRHLYSNNSARLNIIDKFERDYCPQQAIRWYTRERFTYELLNQALRKLEADTIINMGFFLRDIHLQLQELHQQQTNSFQREKLIVYRGQGLEKMDFENLCRKKGGLLSFNNFLSTSKHRDTAIVFAESVSTKMGTVGILFEMSVDRAVSSAPFASIEQVSYFPTEDEVLFSMHTVFRIGEITKFDKNSSLYRVDLQLTSDDDEELRSLTNRIRVETPGDTGWKRLGQLLLTLQRSDKAAALYTTLLEQTSDESEKAHYYTQLGYIKTDEGDYMKAIEYYEKAHGIDQKTLPPNDPSLAVFYNNIGSVYVKLGEHSKALSFYQKALQIKQETLAPHHPSLAISYNNTGSAYKNLGEYLKALSCYQIALEIKEKTLPPNHPSLATSYNNIGEVYRNIGDYSKALVFYEEALEIYKKVLLPDHYLLATSYNNVGTIYMNIGEYSKAISFYEKSLEILEKAYPPNYPALATSYNSIACLYYNTGEYLTALSYMESTRDILQHSLPANHPNVKTLQENIQLLKQKLLQKRKKCDASLISNEQQQKPTASSSSIDQQGEQIHSHYTSEQQPSPSAISINQRHEQSQSYPIGEQQELSSSYSSNNQKQKQTHSSSSESSLCKEQSNNTEIAVVSLLFFLNF</sequence>
<feature type="repeat" description="TPR" evidence="3">
    <location>
        <begin position="553"/>
        <end position="586"/>
    </location>
</feature>
<dbReference type="InterPro" id="IPR019734">
    <property type="entry name" value="TPR_rpt"/>
</dbReference>
<dbReference type="EMBL" id="CAJOBH010004535">
    <property type="protein sequence ID" value="CAF3993602.1"/>
    <property type="molecule type" value="Genomic_DNA"/>
</dbReference>
<dbReference type="Pfam" id="PF13424">
    <property type="entry name" value="TPR_12"/>
    <property type="match status" value="3"/>
</dbReference>
<dbReference type="Proteomes" id="UP000681967">
    <property type="component" value="Unassembled WGS sequence"/>
</dbReference>
<dbReference type="InterPro" id="IPR003540">
    <property type="entry name" value="ADP-ribosyltransferase"/>
</dbReference>
<keyword evidence="2 3" id="KW-0802">TPR repeat</keyword>
<proteinExistence type="predicted"/>
<evidence type="ECO:0000313" key="6">
    <source>
        <dbReference type="EMBL" id="CAF3993602.1"/>
    </source>
</evidence>
<dbReference type="Gene3D" id="1.25.40.10">
    <property type="entry name" value="Tetratricopeptide repeat domain"/>
    <property type="match status" value="2"/>
</dbReference>
<dbReference type="SMART" id="SM00028">
    <property type="entry name" value="TPR"/>
    <property type="match status" value="7"/>
</dbReference>
<dbReference type="InterPro" id="IPR011990">
    <property type="entry name" value="TPR-like_helical_dom_sf"/>
</dbReference>
<feature type="domain" description="ADP ribosyltransferase" evidence="5">
    <location>
        <begin position="238"/>
        <end position="402"/>
    </location>
</feature>
<protein>
    <recommendedName>
        <fullName evidence="5">ADP ribosyltransferase domain-containing protein</fullName>
    </recommendedName>
</protein>
<dbReference type="PROSITE" id="PS50005">
    <property type="entry name" value="TPR"/>
    <property type="match status" value="5"/>
</dbReference>
<dbReference type="PANTHER" id="PTHR45641:SF19">
    <property type="entry name" value="NEPHROCYSTIN-3"/>
    <property type="match status" value="1"/>
</dbReference>
<dbReference type="PANTHER" id="PTHR45641">
    <property type="entry name" value="TETRATRICOPEPTIDE REPEAT PROTEIN (AFU_ORTHOLOGUE AFUA_6G03870)"/>
    <property type="match status" value="1"/>
</dbReference>
<evidence type="ECO:0000313" key="7">
    <source>
        <dbReference type="Proteomes" id="UP000681967"/>
    </source>
</evidence>
<name>A0A8S2NAF2_9BILA</name>
<dbReference type="GO" id="GO:0005576">
    <property type="term" value="C:extracellular region"/>
    <property type="evidence" value="ECO:0007669"/>
    <property type="project" value="InterPro"/>
</dbReference>
<gene>
    <name evidence="6" type="ORF">BYL167_LOCUS13292</name>
</gene>
<feature type="repeat" description="TPR" evidence="3">
    <location>
        <begin position="595"/>
        <end position="628"/>
    </location>
</feature>
<organism evidence="6 7">
    <name type="scientific">Rotaria magnacalcarata</name>
    <dbReference type="NCBI Taxonomy" id="392030"/>
    <lineage>
        <taxon>Eukaryota</taxon>
        <taxon>Metazoa</taxon>
        <taxon>Spiralia</taxon>
        <taxon>Gnathifera</taxon>
        <taxon>Rotifera</taxon>
        <taxon>Eurotatoria</taxon>
        <taxon>Bdelloidea</taxon>
        <taxon>Philodinida</taxon>
        <taxon>Philodinidae</taxon>
        <taxon>Rotaria</taxon>
    </lineage>
</organism>
<dbReference type="AlphaFoldDB" id="A0A8S2NAF2"/>
<dbReference type="PROSITE" id="PS51996">
    <property type="entry name" value="TR_MART"/>
    <property type="match status" value="1"/>
</dbReference>
<feature type="region of interest" description="Disordered" evidence="4">
    <location>
        <begin position="746"/>
        <end position="829"/>
    </location>
</feature>
<feature type="repeat" description="TPR" evidence="3">
    <location>
        <begin position="469"/>
        <end position="502"/>
    </location>
</feature>
<feature type="repeat" description="TPR" evidence="3">
    <location>
        <begin position="511"/>
        <end position="544"/>
    </location>
</feature>
<evidence type="ECO:0000256" key="4">
    <source>
        <dbReference type="SAM" id="MobiDB-lite"/>
    </source>
</evidence>
<reference evidence="6" key="1">
    <citation type="submission" date="2021-02" db="EMBL/GenBank/DDBJ databases">
        <authorList>
            <person name="Nowell W R."/>
        </authorList>
    </citation>
    <scope>NUCLEOTIDE SEQUENCE</scope>
</reference>
<comment type="caution">
    <text evidence="6">The sequence shown here is derived from an EMBL/GenBank/DDBJ whole genome shotgun (WGS) entry which is preliminary data.</text>
</comment>
<dbReference type="Pfam" id="PF03496">
    <property type="entry name" value="ADPrib_exo_Tox"/>
    <property type="match status" value="1"/>
</dbReference>
<evidence type="ECO:0000256" key="3">
    <source>
        <dbReference type="PROSITE-ProRule" id="PRU00339"/>
    </source>
</evidence>
<evidence type="ECO:0000259" key="5">
    <source>
        <dbReference type="Pfam" id="PF03496"/>
    </source>
</evidence>
<dbReference type="SUPFAM" id="SSF56399">
    <property type="entry name" value="ADP-ribosylation"/>
    <property type="match status" value="1"/>
</dbReference>
<keyword evidence="1" id="KW-0677">Repeat</keyword>
<evidence type="ECO:0000256" key="1">
    <source>
        <dbReference type="ARBA" id="ARBA00022737"/>
    </source>
</evidence>
<feature type="repeat" description="TPR" evidence="3">
    <location>
        <begin position="637"/>
        <end position="670"/>
    </location>
</feature>
<feature type="compositionally biased region" description="Low complexity" evidence="4">
    <location>
        <begin position="799"/>
        <end position="829"/>
    </location>
</feature>
<dbReference type="Gene3D" id="3.90.176.10">
    <property type="entry name" value="Toxin ADP-ribosyltransferase, Chain A, domain 1"/>
    <property type="match status" value="1"/>
</dbReference>
<dbReference type="PROSITE" id="PS50293">
    <property type="entry name" value="TPR_REGION"/>
    <property type="match status" value="3"/>
</dbReference>
<feature type="compositionally biased region" description="Polar residues" evidence="4">
    <location>
        <begin position="746"/>
        <end position="786"/>
    </location>
</feature>